<dbReference type="EMBL" id="FN596248">
    <property type="protein sequence ID" value="CCB57995.1"/>
    <property type="molecule type" value="Genomic_DNA"/>
</dbReference>
<reference evidence="6" key="1">
    <citation type="journal article" date="2007" name="Nature">
        <title>The grapevine genome sequence suggests ancestral hexaploidization in major angiosperm phyla.</title>
        <authorList>
            <consortium name="The French-Italian Public Consortium for Grapevine Genome Characterization."/>
            <person name="Jaillon O."/>
            <person name="Aury J.-M."/>
            <person name="Noel B."/>
            <person name="Policriti A."/>
            <person name="Clepet C."/>
            <person name="Casagrande A."/>
            <person name="Choisne N."/>
            <person name="Aubourg S."/>
            <person name="Vitulo N."/>
            <person name="Jubin C."/>
            <person name="Vezzi A."/>
            <person name="Legeai F."/>
            <person name="Hugueney P."/>
            <person name="Dasilva C."/>
            <person name="Horner D."/>
            <person name="Mica E."/>
            <person name="Jublot D."/>
            <person name="Poulain J."/>
            <person name="Bruyere C."/>
            <person name="Billault A."/>
            <person name="Segurens B."/>
            <person name="Gouyvenoux M."/>
            <person name="Ugarte E."/>
            <person name="Cattonaro F."/>
            <person name="Anthouard V."/>
            <person name="Vico V."/>
            <person name="Del Fabbro C."/>
            <person name="Alaux M."/>
            <person name="Di Gaspero G."/>
            <person name="Dumas V."/>
            <person name="Felice N."/>
            <person name="Paillard S."/>
            <person name="Juman I."/>
            <person name="Moroldo M."/>
            <person name="Scalabrin S."/>
            <person name="Canaguier A."/>
            <person name="Le Clainche I."/>
            <person name="Malacrida G."/>
            <person name="Durand E."/>
            <person name="Pesole G."/>
            <person name="Laucou V."/>
            <person name="Chatelet P."/>
            <person name="Merdinoglu D."/>
            <person name="Delledonne M."/>
            <person name="Pezzotti M."/>
            <person name="Lecharny A."/>
            <person name="Scarpelli C."/>
            <person name="Artiguenave F."/>
            <person name="Pe M.E."/>
            <person name="Valle G."/>
            <person name="Morgante M."/>
            <person name="Caboche M."/>
            <person name="Adam-Blondon A.-F."/>
            <person name="Weissenbach J."/>
            <person name="Quetier F."/>
            <person name="Wincker P."/>
        </authorList>
    </citation>
    <scope>NUCLEOTIDE SEQUENCE [LARGE SCALE GENOMIC DNA]</scope>
    <source>
        <strain evidence="6">cv. Pinot noir / PN40024</strain>
    </source>
</reference>
<dbReference type="AlphaFoldDB" id="F6HTI5"/>
<dbReference type="Pfam" id="PF03171">
    <property type="entry name" value="2OG-FeII_Oxy"/>
    <property type="match status" value="2"/>
</dbReference>
<comment type="similarity">
    <text evidence="1">Belongs to the iron/ascorbate-dependent oxidoreductase family.</text>
</comment>
<organism evidence="5 6">
    <name type="scientific">Vitis vinifera</name>
    <name type="common">Grape</name>
    <dbReference type="NCBI Taxonomy" id="29760"/>
    <lineage>
        <taxon>Eukaryota</taxon>
        <taxon>Viridiplantae</taxon>
        <taxon>Streptophyta</taxon>
        <taxon>Embryophyta</taxon>
        <taxon>Tracheophyta</taxon>
        <taxon>Spermatophyta</taxon>
        <taxon>Magnoliopsida</taxon>
        <taxon>eudicotyledons</taxon>
        <taxon>Gunneridae</taxon>
        <taxon>Pentapetalae</taxon>
        <taxon>rosids</taxon>
        <taxon>Vitales</taxon>
        <taxon>Vitaceae</taxon>
        <taxon>Viteae</taxon>
        <taxon>Vitis</taxon>
    </lineage>
</organism>
<gene>
    <name evidence="5" type="ordered locus">VIT_03s0017g00830</name>
</gene>
<sequence length="542" mass="60543">MATATPNLLQPPNFTCVKSLSESSALTSIPSTYTFTTDPNQLLAFEPQHSIPIIDFSLLTSGDPDQRSRAIQDLDQACLEWGFFMLINHGVPESLMTGMIEACRGFFDLTEEEKREFQGTHVLSPIRCGTSFNARVDQILFWRDFLKVFVHPQFHSPSKPAGFSEVCLEYTQRMRKVAGELLKGISKSLGLEEWYIDKTMNMDSGLQILTVNLYPPCPQPEYAMGMPPHSDHSFLTILIQNGIGGLQVQHKGQWFDVNPIPNSILVNTGDHLEVLSNGKYKSVLHRAVVNNKTTRISLALSNGPLLDTVVEPVPELSHPLKYVGMAYKEYLELQQGNKLDGKTCLDRVRIRTIEVCLEYTQSIRKVVGELLRGISKSLGLEEWYIDKTMNMDSGLQILIANLYPPCPQPEYAMGLPPHSDHSFLTLLIQNGIGGLQVQHKGHWVDVNPIPNSILVNTGDHLEVLSNGKYKSILHRAVVNNKTTRISLAVSNGPSLDTVVEPAPELSQPSTYVGMTFKEYLELQQGNKLDGKTCLDRVRIKTM</sequence>
<proteinExistence type="inferred from homology"/>
<evidence type="ECO:0000256" key="1">
    <source>
        <dbReference type="ARBA" id="ARBA00008056"/>
    </source>
</evidence>
<evidence type="ECO:0000256" key="2">
    <source>
        <dbReference type="ARBA" id="ARBA00022723"/>
    </source>
</evidence>
<dbReference type="FunFam" id="2.60.120.330:FF:000134">
    <property type="entry name" value="Uncharacterized protein"/>
    <property type="match status" value="1"/>
</dbReference>
<dbReference type="Gene3D" id="2.60.120.330">
    <property type="entry name" value="B-lactam Antibiotic, Isopenicillin N Synthase, Chain"/>
    <property type="match status" value="2"/>
</dbReference>
<dbReference type="InterPro" id="IPR050295">
    <property type="entry name" value="Plant_2OG-oxidoreductases"/>
</dbReference>
<dbReference type="PROSITE" id="PS51471">
    <property type="entry name" value="FE2OG_OXY"/>
    <property type="match status" value="2"/>
</dbReference>
<keyword evidence="3" id="KW-0408">Iron</keyword>
<evidence type="ECO:0000256" key="3">
    <source>
        <dbReference type="ARBA" id="ARBA00023004"/>
    </source>
</evidence>
<dbReference type="SUPFAM" id="SSF51197">
    <property type="entry name" value="Clavaminate synthase-like"/>
    <property type="match status" value="2"/>
</dbReference>
<dbReference type="SMR" id="F6HTI5"/>
<dbReference type="InParanoid" id="F6HTI5"/>
<dbReference type="InterPro" id="IPR026992">
    <property type="entry name" value="DIOX_N"/>
</dbReference>
<dbReference type="HOGENOM" id="CLU_569075_0_0_1"/>
<dbReference type="InterPro" id="IPR027443">
    <property type="entry name" value="IPNS-like_sf"/>
</dbReference>
<protein>
    <recommendedName>
        <fullName evidence="4">Fe2OG dioxygenase domain-containing protein</fullName>
    </recommendedName>
</protein>
<dbReference type="PaxDb" id="29760-VIT_03s0017g00830.t01"/>
<feature type="domain" description="Fe2OG dioxygenase" evidence="4">
    <location>
        <begin position="204"/>
        <end position="304"/>
    </location>
</feature>
<dbReference type="InterPro" id="IPR005123">
    <property type="entry name" value="Oxoglu/Fe-dep_dioxygenase_dom"/>
</dbReference>
<evidence type="ECO:0000259" key="4">
    <source>
        <dbReference type="PROSITE" id="PS51471"/>
    </source>
</evidence>
<dbReference type="InterPro" id="IPR044861">
    <property type="entry name" value="IPNS-like_FE2OG_OXY"/>
</dbReference>
<dbReference type="Proteomes" id="UP000009183">
    <property type="component" value="Chromosome 3"/>
</dbReference>
<keyword evidence="2" id="KW-0479">Metal-binding</keyword>
<accession>F6HTI5</accession>
<keyword evidence="6" id="KW-1185">Reference proteome</keyword>
<dbReference type="GO" id="GO:0046872">
    <property type="term" value="F:metal ion binding"/>
    <property type="evidence" value="ECO:0007669"/>
    <property type="project" value="UniProtKB-KW"/>
</dbReference>
<dbReference type="FunFam" id="2.60.120.330:FF:000154">
    <property type="entry name" value="Uncharacterized protein"/>
    <property type="match status" value="1"/>
</dbReference>
<dbReference type="PANTHER" id="PTHR47991">
    <property type="entry name" value="OXOGLUTARATE/IRON-DEPENDENT DIOXYGENASE"/>
    <property type="match status" value="1"/>
</dbReference>
<feature type="domain" description="Fe2OG dioxygenase" evidence="4">
    <location>
        <begin position="393"/>
        <end position="493"/>
    </location>
</feature>
<evidence type="ECO:0000313" key="5">
    <source>
        <dbReference type="EMBL" id="CCB57995.1"/>
    </source>
</evidence>
<evidence type="ECO:0000313" key="6">
    <source>
        <dbReference type="Proteomes" id="UP000009183"/>
    </source>
</evidence>
<dbReference type="Pfam" id="PF14226">
    <property type="entry name" value="DIOX_N"/>
    <property type="match status" value="1"/>
</dbReference>
<name>F6HTI5_VITVI</name>
<dbReference type="eggNOG" id="KOG0143">
    <property type="taxonomic scope" value="Eukaryota"/>
</dbReference>